<evidence type="ECO:0000259" key="1">
    <source>
        <dbReference type="Pfam" id="PF25292"/>
    </source>
</evidence>
<sequence length="1564" mass="176056">MNLFKQGETALEDGDFFSALESFLTLREQRLDLARVLGTAVWVDKTEFFDLTRSGSKDLVVLTRNRGIVAFSSTGVFPVARLDFPGSNSFALYRGGGGEIFLVVGGKQGSEPCRLRVYRIEQARNEEIHFPLAAKLAIGDVQIHDIAYKRNRNRIYVAASNGHIYQYDGLSYERQEEEAIVDPPIARFYTGGQLDGEPDERQQRDTSLLAITEAGTLARFTLGQPLRERQRSEASIGALRDLLVADLDNDGISNIVACTRDGRVIVLDWDTLQIEYEYAAFDVFHCVFCADIDGDGRTEILVGARSGKLYVLELNKNHELAVKWIYQTEHEIWAIQAADNKPLKILLALGNGRIQLYDVYCQGVSERRLNEKIRETSQQLAKSPTPELGDLFAKTDIDTVMEFALDNYARRMGCDELVVFLGTITAGKSPADYGVILGKLPGFLDKCRSSEEMTDFVSDLLARVAADSASDWSTYEQLSDVLNRIALSGASKPGNQAVEFARDFRNKPIARTGVEINRFSQIKAHIERGELEQAEEKLRKLAQQGLDLLYVYESSAGIRRLYGIRKGKALVVLGQNNTLTIFDDIPDGESSVVSPVMQDMPVAYARQGRQKCPHIVFSGKSAVGFTNDLTSRRTICQYEARIRCAVHIDRTDGYIRVVGLRNGLLLFGEFDASGEPTEGASGERELELDSFPVAMVAHENTGTIDLYVFTVTGGVVLFHDVGTKRDPWPEPTPIASLPRPANILDVACPDNGEGRPNVVALCHDRLIILRKDREWSIEEVPIAGGLTCMCPVTLPEDPTPRLMIGTAERSLVFYRLNDGSIRKVPLPYIPTALAVVDNTQDGIEIFVGFDRGDIYRYRIMKENELEALREQCGEKAQCMERCEGQWKCSNTYERLVSIALATYDECEQGRIPGLLDPKVAALLPRGVLRDATQHLEAEGIILGRFKEERLVYRIVDPNYKGWIEKTQKQNQFSIVRDNRESLIDDLPLSRFSLIDEELRSLHSREWVFTFLYLDREKWRRLVNVSRLFNACRVTPTKGSIGSAGFAYLESIMHQIPGRVVNLQSTSIGSVGMYEVTVPTIRFTGFDRILAFVVPSVTGETPNTIKKYWAVMDRPGLVLVLTPEKRDFLANYFHNDTFDVIILDGNDVKNIFLADEPGRELLNRIITQVNLSALSPFQIAGPVSDMFYGRKEELTSLLASLERPGWKNYAVVGPRRVGKTSLLHKVRAELQARKDWDTVYIDASSLMIVSDPTERLYAFFQTVLDKLHIAGTPQGFIAAMGAAYGTERKARLAIFVDEVDDLLKAGARHAEDIFPRTIRTLINEFNIKVVLAGYKSLYFQMKNKESALFNMSDYFSLAALDEKSAGELVQDPLSDVIDISEEVIRAICEKTGRFPNFIQRCCRLLLERPRVQQTRRVIEDDVLEVTKSRELFDHIVGVYVQNLQELTKLVFYLLLSNYDVGAQRFILGAETPTSRQQKKISIREQVRFTSHDLRGIVEKVGVRLTDNDLHAVMDELVLACVLTPAEGKLYKFVLPDLSELMRNHEEILETTVNMLEQARESFLHY</sequence>
<dbReference type="Gene3D" id="3.40.50.300">
    <property type="entry name" value="P-loop containing nucleotide triphosphate hydrolases"/>
    <property type="match status" value="1"/>
</dbReference>
<feature type="domain" description="Lambda-carrageenase beta-propeller" evidence="1">
    <location>
        <begin position="255"/>
        <end position="335"/>
    </location>
</feature>
<accession>A0A450VP84</accession>
<dbReference type="InterPro" id="IPR008868">
    <property type="entry name" value="TniB"/>
</dbReference>
<reference evidence="2" key="1">
    <citation type="submission" date="2019-02" db="EMBL/GenBank/DDBJ databases">
        <authorList>
            <person name="Gruber-Vodicka R. H."/>
            <person name="Seah K. B. B."/>
        </authorList>
    </citation>
    <scope>NUCLEOTIDE SEQUENCE</scope>
    <source>
        <strain evidence="2">BECK_BZ164</strain>
    </source>
</reference>
<dbReference type="CDD" id="cd00009">
    <property type="entry name" value="AAA"/>
    <property type="match status" value="1"/>
</dbReference>
<name>A0A450VP84_9GAMM</name>
<dbReference type="Gene3D" id="2.130.10.10">
    <property type="entry name" value="YVTN repeat-like/Quinoprotein amine dehydrogenase"/>
    <property type="match status" value="1"/>
</dbReference>
<dbReference type="SUPFAM" id="SSF52540">
    <property type="entry name" value="P-loop containing nucleoside triphosphate hydrolases"/>
    <property type="match status" value="1"/>
</dbReference>
<proteinExistence type="predicted"/>
<protein>
    <submittedName>
        <fullName evidence="2">TniB protein</fullName>
    </submittedName>
</protein>
<evidence type="ECO:0000313" key="2">
    <source>
        <dbReference type="EMBL" id="VFK06592.1"/>
    </source>
</evidence>
<dbReference type="InterPro" id="IPR015943">
    <property type="entry name" value="WD40/YVTN_repeat-like_dom_sf"/>
</dbReference>
<dbReference type="InterPro" id="IPR027417">
    <property type="entry name" value="P-loop_NTPase"/>
</dbReference>
<dbReference type="Pfam" id="PF05621">
    <property type="entry name" value="TniB"/>
    <property type="match status" value="1"/>
</dbReference>
<dbReference type="InterPro" id="IPR057420">
    <property type="entry name" value="Beta-prop_CGLA"/>
</dbReference>
<dbReference type="EMBL" id="CAADFL010000020">
    <property type="protein sequence ID" value="VFK06592.1"/>
    <property type="molecule type" value="Genomic_DNA"/>
</dbReference>
<organism evidence="2">
    <name type="scientific">Candidatus Kentrum sp. FM</name>
    <dbReference type="NCBI Taxonomy" id="2126340"/>
    <lineage>
        <taxon>Bacteria</taxon>
        <taxon>Pseudomonadati</taxon>
        <taxon>Pseudomonadota</taxon>
        <taxon>Gammaproteobacteria</taxon>
        <taxon>Candidatus Kentrum</taxon>
    </lineage>
</organism>
<dbReference type="PANTHER" id="PTHR34301:SF8">
    <property type="entry name" value="ATPASE DOMAIN-CONTAINING PROTEIN"/>
    <property type="match status" value="1"/>
</dbReference>
<gene>
    <name evidence="2" type="ORF">BECKFM1743B_GA0114221_1002012</name>
</gene>
<dbReference type="Pfam" id="PF25292">
    <property type="entry name" value="Beta-prop_CGLA"/>
    <property type="match status" value="1"/>
</dbReference>
<dbReference type="PANTHER" id="PTHR34301">
    <property type="entry name" value="DNA-BINDING PROTEIN-RELATED"/>
    <property type="match status" value="1"/>
</dbReference>
<dbReference type="InterPro" id="IPR011047">
    <property type="entry name" value="Quinoprotein_ADH-like_sf"/>
</dbReference>
<dbReference type="SUPFAM" id="SSF50998">
    <property type="entry name" value="Quinoprotein alcohol dehydrogenase-like"/>
    <property type="match status" value="1"/>
</dbReference>
<dbReference type="SUPFAM" id="SSF69322">
    <property type="entry name" value="Tricorn protease domain 2"/>
    <property type="match status" value="1"/>
</dbReference>